<dbReference type="InterPro" id="IPR051317">
    <property type="entry name" value="Gfo/Idh/MocA_oxidoreduct"/>
</dbReference>
<dbReference type="Gene3D" id="3.40.50.720">
    <property type="entry name" value="NAD(P)-binding Rossmann-like Domain"/>
    <property type="match status" value="1"/>
</dbReference>
<dbReference type="GO" id="GO:0016491">
    <property type="term" value="F:oxidoreductase activity"/>
    <property type="evidence" value="ECO:0007669"/>
    <property type="project" value="UniProtKB-KW"/>
</dbReference>
<dbReference type="AlphaFoldDB" id="A0A4R1M2F4"/>
<organism evidence="5 6">
    <name type="scientific">Albibacterium bauzanense</name>
    <dbReference type="NCBI Taxonomy" id="653929"/>
    <lineage>
        <taxon>Bacteria</taxon>
        <taxon>Pseudomonadati</taxon>
        <taxon>Bacteroidota</taxon>
        <taxon>Sphingobacteriia</taxon>
        <taxon>Sphingobacteriales</taxon>
        <taxon>Sphingobacteriaceae</taxon>
        <taxon>Albibacterium</taxon>
    </lineage>
</organism>
<dbReference type="PANTHER" id="PTHR43708:SF5">
    <property type="entry name" value="CONSERVED EXPRESSED OXIDOREDUCTASE (EUROFUNG)-RELATED"/>
    <property type="match status" value="1"/>
</dbReference>
<dbReference type="Pfam" id="PF22725">
    <property type="entry name" value="GFO_IDH_MocA_C3"/>
    <property type="match status" value="1"/>
</dbReference>
<evidence type="ECO:0000256" key="2">
    <source>
        <dbReference type="ARBA" id="ARBA00023002"/>
    </source>
</evidence>
<sequence>MTGKPIKTGLLSFGMSGKIFHAPFIADNPLFDFVAVVERSKKEANKYYPAIISYNSVEELLDNPEIELVIINTPNDTHFELSVKALESGKHLLVEKPFVPTSKEAKELFALGKSLNKKVMVYQNRRWNSDFLSVKNVIESNRIGNLIEMHIRFDRYRPEIGPKAFKEAPIPGSGIAYDLGSHMIDQAIYLFGIPQKTLKIGTKNRKDTQIEDYVSFVLSYGEGLQVFVTISNLVVDNGAAYVLRGTEGTFKKLRSDVQEDQLIEGLKPGNPRFGIEPEGDQGVLTYINTFQEKVVSRVASPTASIIGLFEEVYHTIRSDKAFPVTEEQILTQLEILEQPYWNQE</sequence>
<evidence type="ECO:0000259" key="3">
    <source>
        <dbReference type="Pfam" id="PF01408"/>
    </source>
</evidence>
<accession>A0A4R1M2F4</accession>
<dbReference type="SUPFAM" id="SSF51735">
    <property type="entry name" value="NAD(P)-binding Rossmann-fold domains"/>
    <property type="match status" value="1"/>
</dbReference>
<dbReference type="PANTHER" id="PTHR43708">
    <property type="entry name" value="CONSERVED EXPRESSED OXIDOREDUCTASE (EUROFUNG)"/>
    <property type="match status" value="1"/>
</dbReference>
<keyword evidence="2" id="KW-0560">Oxidoreductase</keyword>
<keyword evidence="6" id="KW-1185">Reference proteome</keyword>
<dbReference type="GO" id="GO:0000166">
    <property type="term" value="F:nucleotide binding"/>
    <property type="evidence" value="ECO:0007669"/>
    <property type="project" value="InterPro"/>
</dbReference>
<dbReference type="Proteomes" id="UP000294616">
    <property type="component" value="Unassembled WGS sequence"/>
</dbReference>
<feature type="domain" description="GFO/IDH/MocA-like oxidoreductase" evidence="4">
    <location>
        <begin position="131"/>
        <end position="250"/>
    </location>
</feature>
<protein>
    <submittedName>
        <fullName evidence="5">Putative dehydrogenase</fullName>
    </submittedName>
</protein>
<evidence type="ECO:0000313" key="5">
    <source>
        <dbReference type="EMBL" id="TCK85587.1"/>
    </source>
</evidence>
<dbReference type="Pfam" id="PF01408">
    <property type="entry name" value="GFO_IDH_MocA"/>
    <property type="match status" value="1"/>
</dbReference>
<comment type="similarity">
    <text evidence="1">Belongs to the Gfo/Idh/MocA family.</text>
</comment>
<dbReference type="Gene3D" id="3.30.360.10">
    <property type="entry name" value="Dihydrodipicolinate Reductase, domain 2"/>
    <property type="match status" value="1"/>
</dbReference>
<evidence type="ECO:0000259" key="4">
    <source>
        <dbReference type="Pfam" id="PF22725"/>
    </source>
</evidence>
<reference evidence="5 6" key="1">
    <citation type="submission" date="2019-03" db="EMBL/GenBank/DDBJ databases">
        <title>Genomic Encyclopedia of Archaeal and Bacterial Type Strains, Phase II (KMG-II): from individual species to whole genera.</title>
        <authorList>
            <person name="Goeker M."/>
        </authorList>
    </citation>
    <scope>NUCLEOTIDE SEQUENCE [LARGE SCALE GENOMIC DNA]</scope>
    <source>
        <strain evidence="5 6">DSM 22554</strain>
    </source>
</reference>
<gene>
    <name evidence="5" type="ORF">C8N28_0899</name>
</gene>
<proteinExistence type="inferred from homology"/>
<feature type="domain" description="Gfo/Idh/MocA-like oxidoreductase N-terminal" evidence="3">
    <location>
        <begin position="13"/>
        <end position="122"/>
    </location>
</feature>
<evidence type="ECO:0000256" key="1">
    <source>
        <dbReference type="ARBA" id="ARBA00010928"/>
    </source>
</evidence>
<dbReference type="InterPro" id="IPR055170">
    <property type="entry name" value="GFO_IDH_MocA-like_dom"/>
</dbReference>
<dbReference type="InterPro" id="IPR000683">
    <property type="entry name" value="Gfo/Idh/MocA-like_OxRdtase_N"/>
</dbReference>
<evidence type="ECO:0000313" key="6">
    <source>
        <dbReference type="Proteomes" id="UP000294616"/>
    </source>
</evidence>
<dbReference type="EMBL" id="SMGO01000001">
    <property type="protein sequence ID" value="TCK85587.1"/>
    <property type="molecule type" value="Genomic_DNA"/>
</dbReference>
<dbReference type="RefSeq" id="WP_132221905.1">
    <property type="nucleotide sequence ID" value="NZ_SMGO01000001.1"/>
</dbReference>
<dbReference type="InterPro" id="IPR036291">
    <property type="entry name" value="NAD(P)-bd_dom_sf"/>
</dbReference>
<comment type="caution">
    <text evidence="5">The sequence shown here is derived from an EMBL/GenBank/DDBJ whole genome shotgun (WGS) entry which is preliminary data.</text>
</comment>
<dbReference type="OrthoDB" id="9815825at2"/>
<name>A0A4R1M2F4_9SPHI</name>